<dbReference type="AlphaFoldDB" id="A0AA40B6F9"/>
<gene>
    <name evidence="1" type="ORF">B0T26DRAFT_170765</name>
</gene>
<name>A0AA40B6F9_9PEZI</name>
<dbReference type="EMBL" id="JAUIRO010000002">
    <property type="protein sequence ID" value="KAK0728417.1"/>
    <property type="molecule type" value="Genomic_DNA"/>
</dbReference>
<evidence type="ECO:0000313" key="2">
    <source>
        <dbReference type="Proteomes" id="UP001172101"/>
    </source>
</evidence>
<organism evidence="1 2">
    <name type="scientific">Lasiosphaeria miniovina</name>
    <dbReference type="NCBI Taxonomy" id="1954250"/>
    <lineage>
        <taxon>Eukaryota</taxon>
        <taxon>Fungi</taxon>
        <taxon>Dikarya</taxon>
        <taxon>Ascomycota</taxon>
        <taxon>Pezizomycotina</taxon>
        <taxon>Sordariomycetes</taxon>
        <taxon>Sordariomycetidae</taxon>
        <taxon>Sordariales</taxon>
        <taxon>Lasiosphaeriaceae</taxon>
        <taxon>Lasiosphaeria</taxon>
    </lineage>
</organism>
<proteinExistence type="predicted"/>
<reference evidence="1" key="1">
    <citation type="submission" date="2023-06" db="EMBL/GenBank/DDBJ databases">
        <title>Genome-scale phylogeny and comparative genomics of the fungal order Sordariales.</title>
        <authorList>
            <consortium name="Lawrence Berkeley National Laboratory"/>
            <person name="Hensen N."/>
            <person name="Bonometti L."/>
            <person name="Westerberg I."/>
            <person name="Brannstrom I.O."/>
            <person name="Guillou S."/>
            <person name="Cros-Aarteil S."/>
            <person name="Calhoun S."/>
            <person name="Haridas S."/>
            <person name="Kuo A."/>
            <person name="Mondo S."/>
            <person name="Pangilinan J."/>
            <person name="Riley R."/>
            <person name="LaButti K."/>
            <person name="Andreopoulos B."/>
            <person name="Lipzen A."/>
            <person name="Chen C."/>
            <person name="Yanf M."/>
            <person name="Daum C."/>
            <person name="Ng V."/>
            <person name="Clum A."/>
            <person name="Steindorff A."/>
            <person name="Ohm R."/>
            <person name="Martin F."/>
            <person name="Silar P."/>
            <person name="Natvig D."/>
            <person name="Lalanne C."/>
            <person name="Gautier V."/>
            <person name="Ament-velasquez S.L."/>
            <person name="Kruys A."/>
            <person name="Hutchinson M.I."/>
            <person name="Powell A.J."/>
            <person name="Barry K."/>
            <person name="Miller A.N."/>
            <person name="Grigoriev I.V."/>
            <person name="Debuchy R."/>
            <person name="Gladieux P."/>
            <person name="Thoren M.H."/>
            <person name="Johannesson H."/>
        </authorList>
    </citation>
    <scope>NUCLEOTIDE SEQUENCE</scope>
    <source>
        <strain evidence="1">SMH2392-1A</strain>
    </source>
</reference>
<accession>A0AA40B6F9</accession>
<dbReference type="RefSeq" id="XP_060301272.1">
    <property type="nucleotide sequence ID" value="XM_060433561.1"/>
</dbReference>
<keyword evidence="2" id="KW-1185">Reference proteome</keyword>
<dbReference type="Proteomes" id="UP001172101">
    <property type="component" value="Unassembled WGS sequence"/>
</dbReference>
<dbReference type="GeneID" id="85316831"/>
<comment type="caution">
    <text evidence="1">The sequence shown here is derived from an EMBL/GenBank/DDBJ whole genome shotgun (WGS) entry which is preliminary data.</text>
</comment>
<protein>
    <submittedName>
        <fullName evidence="1">Uncharacterized protein</fullName>
    </submittedName>
</protein>
<sequence length="237" mass="26081">MRKTISADLQHSLPPDILGFPQYWLLGKEIREEARKTLPKQHRGFKDMVSKNEGSPSAGKFGVFAKNRRLGCELSRPVHTYNNGTLPLFNGHAMFHCLALVFASRNGVGARQKSAGLVLDVEEKGKKGAALLPLLTLRPPTKRGGTAGGFVGNFFPNGSPSKVGMDYGLDRRRCNSVAWEPRVSGPGKKGAICQRSLRESERCVCVYVVVRDIPGTLQTREPESPCFVIFVWQQSSV</sequence>
<evidence type="ECO:0000313" key="1">
    <source>
        <dbReference type="EMBL" id="KAK0728417.1"/>
    </source>
</evidence>